<sequence length="149" mass="17060">MSCGRKVAGASHGGNPRTCWWTLEVRGVVRLKKEFYRAWMACRTPEAADGYRPGQVVRGSGLTVAEAKTRVWEEFGEAMEKDFQSAPRFFWQTVRRLRRGRRQLAHTVYSGGGELLTSTEQIVGQWKEYFEDLLNPTNTHSLEDPPWVP</sequence>
<keyword evidence="2" id="KW-1185">Reference proteome</keyword>
<accession>A0ACB8VH18</accession>
<proteinExistence type="predicted"/>
<dbReference type="EMBL" id="CM041551">
    <property type="protein sequence ID" value="KAI3354809.1"/>
    <property type="molecule type" value="Genomic_DNA"/>
</dbReference>
<name>A0ACB8VH18_9TELE</name>
<organism evidence="1 2">
    <name type="scientific">Scortum barcoo</name>
    <name type="common">barcoo grunter</name>
    <dbReference type="NCBI Taxonomy" id="214431"/>
    <lineage>
        <taxon>Eukaryota</taxon>
        <taxon>Metazoa</taxon>
        <taxon>Chordata</taxon>
        <taxon>Craniata</taxon>
        <taxon>Vertebrata</taxon>
        <taxon>Euteleostomi</taxon>
        <taxon>Actinopterygii</taxon>
        <taxon>Neopterygii</taxon>
        <taxon>Teleostei</taxon>
        <taxon>Neoteleostei</taxon>
        <taxon>Acanthomorphata</taxon>
        <taxon>Eupercaria</taxon>
        <taxon>Centrarchiformes</taxon>
        <taxon>Terapontoidei</taxon>
        <taxon>Terapontidae</taxon>
        <taxon>Scortum</taxon>
    </lineage>
</organism>
<reference evidence="1" key="1">
    <citation type="submission" date="2022-04" db="EMBL/GenBank/DDBJ databases">
        <title>Jade perch genome.</title>
        <authorList>
            <person name="Chao B."/>
        </authorList>
    </citation>
    <scope>NUCLEOTIDE SEQUENCE</scope>
    <source>
        <strain evidence="1">CB-2022</strain>
    </source>
</reference>
<comment type="caution">
    <text evidence="1">The sequence shown here is derived from an EMBL/GenBank/DDBJ whole genome shotgun (WGS) entry which is preliminary data.</text>
</comment>
<evidence type="ECO:0000313" key="2">
    <source>
        <dbReference type="Proteomes" id="UP000831701"/>
    </source>
</evidence>
<gene>
    <name evidence="1" type="ORF">L3Q82_004540</name>
</gene>
<evidence type="ECO:0000313" key="1">
    <source>
        <dbReference type="EMBL" id="KAI3354809.1"/>
    </source>
</evidence>
<protein>
    <submittedName>
        <fullName evidence="1">Uncharacterized protein</fullName>
    </submittedName>
</protein>
<dbReference type="Proteomes" id="UP000831701">
    <property type="component" value="Chromosome 21"/>
</dbReference>